<comment type="caution">
    <text evidence="9">The sequence shown here is derived from an EMBL/GenBank/DDBJ whole genome shotgun (WGS) entry which is preliminary data.</text>
</comment>
<keyword evidence="3 8" id="KW-0375">Hydrogen ion transport</keyword>
<comment type="function">
    <text evidence="8">This protein is part of the stalk that links CF(0) to CF(1). It either transmits conformational changes from CF(0) to CF(1) or is implicated in proton conduction.</text>
</comment>
<dbReference type="InterPro" id="IPR000711">
    <property type="entry name" value="ATPase_OSCP/dsu"/>
</dbReference>
<evidence type="ECO:0000313" key="9">
    <source>
        <dbReference type="EMBL" id="TQL64934.1"/>
    </source>
</evidence>
<comment type="similarity">
    <text evidence="8">Belongs to the ATPase delta chain family.</text>
</comment>
<evidence type="ECO:0000256" key="7">
    <source>
        <dbReference type="ARBA" id="ARBA00023310"/>
    </source>
</evidence>
<evidence type="ECO:0000256" key="3">
    <source>
        <dbReference type="ARBA" id="ARBA00022781"/>
    </source>
</evidence>
<evidence type="ECO:0000256" key="8">
    <source>
        <dbReference type="HAMAP-Rule" id="MF_01416"/>
    </source>
</evidence>
<proteinExistence type="inferred from homology"/>
<keyword evidence="4 8" id="KW-0406">Ion transport</keyword>
<comment type="subcellular location">
    <subcellularLocation>
        <location evidence="8">Cell membrane</location>
        <topology evidence="8">Peripheral membrane protein</topology>
    </subcellularLocation>
    <subcellularLocation>
        <location evidence="1">Membrane</location>
    </subcellularLocation>
</comment>
<protein>
    <recommendedName>
        <fullName evidence="8">ATP synthase subunit delta</fullName>
    </recommendedName>
    <alternativeName>
        <fullName evidence="8">ATP synthase F(1) sector subunit delta</fullName>
    </alternativeName>
    <alternativeName>
        <fullName evidence="8">F-type ATPase subunit delta</fullName>
        <shortName evidence="8">F-ATPase subunit delta</shortName>
    </alternativeName>
</protein>
<keyword evidence="6 8" id="KW-0139">CF(1)</keyword>
<reference evidence="9 10" key="1">
    <citation type="submission" date="2019-06" db="EMBL/GenBank/DDBJ databases">
        <title>Sequencing the genomes of 1000 actinobacteria strains.</title>
        <authorList>
            <person name="Klenk H.-P."/>
        </authorList>
    </citation>
    <scope>NUCLEOTIDE SEQUENCE [LARGE SCALE GENOMIC DNA]</scope>
    <source>
        <strain evidence="9 10">DSM 4813</strain>
    </source>
</reference>
<evidence type="ECO:0000313" key="10">
    <source>
        <dbReference type="Proteomes" id="UP000315389"/>
    </source>
</evidence>
<evidence type="ECO:0000256" key="4">
    <source>
        <dbReference type="ARBA" id="ARBA00023065"/>
    </source>
</evidence>
<dbReference type="AlphaFoldDB" id="A0A542ZX57"/>
<dbReference type="EMBL" id="VFOS01000001">
    <property type="protein sequence ID" value="TQL64934.1"/>
    <property type="molecule type" value="Genomic_DNA"/>
</dbReference>
<dbReference type="RefSeq" id="WP_142120241.1">
    <property type="nucleotide sequence ID" value="NZ_BAAASV010000002.1"/>
</dbReference>
<sequence>MRGTSLASRDAVLAAIEPALSAAGAKATTIGEQLLEVVDFLDDNGAVRRALTDPAREDAAKAALVRSLFGERLEAQTVDIVADAAARRWSGADDFVESVERFAFDAILIGAKNDGRLEEVSQELWRASQAMIGRVDIRTALTDARATAAARADLLGALFAGKVSAEALVLIRRVAAKPRGRHVIPFLQHLSDLGAQLRNHKVAHVTVSAPISPEQVTRIEEILQRRHGQDIQVDVSVDPKVVGGIRIQVGADVLDQTLLARLKDVRREIAS</sequence>
<evidence type="ECO:0000256" key="1">
    <source>
        <dbReference type="ARBA" id="ARBA00004370"/>
    </source>
</evidence>
<keyword evidence="2 8" id="KW-0813">Transport</keyword>
<evidence type="ECO:0000256" key="5">
    <source>
        <dbReference type="ARBA" id="ARBA00023136"/>
    </source>
</evidence>
<keyword evidence="10" id="KW-1185">Reference proteome</keyword>
<dbReference type="GO" id="GO:0005886">
    <property type="term" value="C:plasma membrane"/>
    <property type="evidence" value="ECO:0007669"/>
    <property type="project" value="UniProtKB-SubCell"/>
</dbReference>
<dbReference type="PROSITE" id="PS00389">
    <property type="entry name" value="ATPASE_DELTA"/>
    <property type="match status" value="1"/>
</dbReference>
<keyword evidence="7 8" id="KW-0066">ATP synthesis</keyword>
<dbReference type="InterPro" id="IPR020781">
    <property type="entry name" value="ATPase_OSCP/d_CS"/>
</dbReference>
<dbReference type="NCBIfam" id="NF009967">
    <property type="entry name" value="PRK13430.1"/>
    <property type="match status" value="1"/>
</dbReference>
<organism evidence="9 10">
    <name type="scientific">Rarobacter faecitabidus</name>
    <dbReference type="NCBI Taxonomy" id="13243"/>
    <lineage>
        <taxon>Bacteria</taxon>
        <taxon>Bacillati</taxon>
        <taxon>Actinomycetota</taxon>
        <taxon>Actinomycetes</taxon>
        <taxon>Micrococcales</taxon>
        <taxon>Rarobacteraceae</taxon>
        <taxon>Rarobacter</taxon>
    </lineage>
</organism>
<dbReference type="GO" id="GO:0045259">
    <property type="term" value="C:proton-transporting ATP synthase complex"/>
    <property type="evidence" value="ECO:0007669"/>
    <property type="project" value="UniProtKB-KW"/>
</dbReference>
<dbReference type="Proteomes" id="UP000315389">
    <property type="component" value="Unassembled WGS sequence"/>
</dbReference>
<name>A0A542ZX57_RARFA</name>
<evidence type="ECO:0000256" key="2">
    <source>
        <dbReference type="ARBA" id="ARBA00022448"/>
    </source>
</evidence>
<dbReference type="Pfam" id="PF00213">
    <property type="entry name" value="OSCP"/>
    <property type="match status" value="1"/>
</dbReference>
<dbReference type="PANTHER" id="PTHR11910">
    <property type="entry name" value="ATP SYNTHASE DELTA CHAIN"/>
    <property type="match status" value="1"/>
</dbReference>
<gene>
    <name evidence="8" type="primary">atpH</name>
    <name evidence="9" type="ORF">FB461_1466</name>
</gene>
<keyword evidence="5 8" id="KW-0472">Membrane</keyword>
<keyword evidence="8" id="KW-1003">Cell membrane</keyword>
<evidence type="ECO:0000256" key="6">
    <source>
        <dbReference type="ARBA" id="ARBA00023196"/>
    </source>
</evidence>
<dbReference type="PRINTS" id="PR00125">
    <property type="entry name" value="ATPASEDELTA"/>
</dbReference>
<dbReference type="GO" id="GO:0046933">
    <property type="term" value="F:proton-transporting ATP synthase activity, rotational mechanism"/>
    <property type="evidence" value="ECO:0007669"/>
    <property type="project" value="UniProtKB-UniRule"/>
</dbReference>
<accession>A0A542ZX57</accession>
<dbReference type="HAMAP" id="MF_01416">
    <property type="entry name" value="ATP_synth_delta_bact"/>
    <property type="match status" value="1"/>
</dbReference>
<comment type="function">
    <text evidence="8">F(1)F(0) ATP synthase produces ATP from ADP in the presence of a proton or sodium gradient. F-type ATPases consist of two structural domains, F(1) containing the extramembraneous catalytic core and F(0) containing the membrane proton channel, linked together by a central stalk and a peripheral stalk. During catalysis, ATP synthesis in the catalytic domain of F(1) is coupled via a rotary mechanism of the central stalk subunits to proton translocation.</text>
</comment>
<dbReference type="OrthoDB" id="5242917at2"/>